<dbReference type="Proteomes" id="UP001595859">
    <property type="component" value="Unassembled WGS sequence"/>
</dbReference>
<comment type="caution">
    <text evidence="1">The sequence shown here is derived from an EMBL/GenBank/DDBJ whole genome shotgun (WGS) entry which is preliminary data.</text>
</comment>
<gene>
    <name evidence="1" type="ORF">ACFPCV_16120</name>
</gene>
<keyword evidence="2" id="KW-1185">Reference proteome</keyword>
<sequence>MYDGPLDDVAINVRTKSGRLLTGRKLANSPVTRACLESGRRLAERELLGFVGEEHMHRPLCTLTRENIANEAELIFREARHDERTARALFGTPPDWTKAATRPSIGTMKDRWRTLALYMGDLVRYALRDRYSLTDGMLDEATRAELREAAAFSVAVDKVAYEDMKVVYADETSARFQYLVTGLADFHEQIREALDGVYRHSFGYWRDVYAEILAARGVSLRPGISLDELTMMLTGMAQGLSLRHIGAAGGKVIDHHDRRSMLGKAAQILIAGAIDPGDGREVADVVDELMAVRVPPDEDHRKPGRFRAWTGRFRRGRP</sequence>
<name>A0ABV9S3J5_9PSEU</name>
<proteinExistence type="predicted"/>
<dbReference type="RefSeq" id="WP_378056987.1">
    <property type="nucleotide sequence ID" value="NZ_JBHSIS010000007.1"/>
</dbReference>
<protein>
    <submittedName>
        <fullName evidence="1">Uncharacterized protein</fullName>
    </submittedName>
</protein>
<organism evidence="1 2">
    <name type="scientific">Actinophytocola glycyrrhizae</name>
    <dbReference type="NCBI Taxonomy" id="2044873"/>
    <lineage>
        <taxon>Bacteria</taxon>
        <taxon>Bacillati</taxon>
        <taxon>Actinomycetota</taxon>
        <taxon>Actinomycetes</taxon>
        <taxon>Pseudonocardiales</taxon>
        <taxon>Pseudonocardiaceae</taxon>
    </lineage>
</organism>
<reference evidence="2" key="1">
    <citation type="journal article" date="2019" name="Int. J. Syst. Evol. Microbiol.">
        <title>The Global Catalogue of Microorganisms (GCM) 10K type strain sequencing project: providing services to taxonomists for standard genome sequencing and annotation.</title>
        <authorList>
            <consortium name="The Broad Institute Genomics Platform"/>
            <consortium name="The Broad Institute Genome Sequencing Center for Infectious Disease"/>
            <person name="Wu L."/>
            <person name="Ma J."/>
        </authorList>
    </citation>
    <scope>NUCLEOTIDE SEQUENCE [LARGE SCALE GENOMIC DNA]</scope>
    <source>
        <strain evidence="2">ZS-22-S1</strain>
    </source>
</reference>
<accession>A0ABV9S3J5</accession>
<evidence type="ECO:0000313" key="2">
    <source>
        <dbReference type="Proteomes" id="UP001595859"/>
    </source>
</evidence>
<dbReference type="EMBL" id="JBHSIS010000007">
    <property type="protein sequence ID" value="MFC4855032.1"/>
    <property type="molecule type" value="Genomic_DNA"/>
</dbReference>
<evidence type="ECO:0000313" key="1">
    <source>
        <dbReference type="EMBL" id="MFC4855032.1"/>
    </source>
</evidence>